<comment type="catalytic activity">
    <reaction evidence="8">
        <text>NAD(+) + NADPH + H(+)(in) = NADH + NADP(+) + H(+)(out)</text>
        <dbReference type="Rhea" id="RHEA:47992"/>
        <dbReference type="ChEBI" id="CHEBI:15378"/>
        <dbReference type="ChEBI" id="CHEBI:57540"/>
        <dbReference type="ChEBI" id="CHEBI:57783"/>
        <dbReference type="ChEBI" id="CHEBI:57945"/>
        <dbReference type="ChEBI" id="CHEBI:58349"/>
        <dbReference type="EC" id="7.1.1.1"/>
    </reaction>
</comment>
<organism evidence="14 15">
    <name type="scientific">Siculibacillus lacustris</name>
    <dbReference type="NCBI Taxonomy" id="1549641"/>
    <lineage>
        <taxon>Bacteria</taxon>
        <taxon>Pseudomonadati</taxon>
        <taxon>Pseudomonadota</taxon>
        <taxon>Alphaproteobacteria</taxon>
        <taxon>Hyphomicrobiales</taxon>
        <taxon>Ancalomicrobiaceae</taxon>
        <taxon>Siculibacillus</taxon>
    </lineage>
</organism>
<keyword evidence="4" id="KW-0547">Nucleotide-binding</keyword>
<name>A0A4V2KSZ9_9HYPH</name>
<dbReference type="PANTHER" id="PTHR10160:SF19">
    <property type="entry name" value="PROTON-TRANSLOCATING NAD(P)(+) TRANSHYDROGENASE"/>
    <property type="match status" value="1"/>
</dbReference>
<proteinExistence type="inferred from homology"/>
<keyword evidence="7" id="KW-0520">NAD</keyword>
<evidence type="ECO:0000256" key="5">
    <source>
        <dbReference type="ARBA" id="ARBA00022857"/>
    </source>
</evidence>
<dbReference type="Proteomes" id="UP000292781">
    <property type="component" value="Unassembled WGS sequence"/>
</dbReference>
<evidence type="ECO:0000256" key="9">
    <source>
        <dbReference type="ARBA" id="ARBA00071353"/>
    </source>
</evidence>
<keyword evidence="6" id="KW-1278">Translocase</keyword>
<dbReference type="InterPro" id="IPR007886">
    <property type="entry name" value="AlaDH/PNT_N"/>
</dbReference>
<dbReference type="GO" id="GO:0008750">
    <property type="term" value="F:proton-translocating NAD(P)+ transhydrogenase activity"/>
    <property type="evidence" value="ECO:0007669"/>
    <property type="project" value="UniProtKB-EC"/>
</dbReference>
<dbReference type="InterPro" id="IPR008143">
    <property type="entry name" value="Ala_DH/PNT_CS2"/>
</dbReference>
<comment type="similarity">
    <text evidence="2">Belongs to the AlaDH/PNT family.</text>
</comment>
<reference evidence="14 15" key="1">
    <citation type="submission" date="2019-02" db="EMBL/GenBank/DDBJ databases">
        <title>Siculibacillus lacustris gen. nov., sp. nov., a new rosette-forming bacterium isolated from a freshwater crater lake (Lake St. Ana, Romania).</title>
        <authorList>
            <person name="Felfoldi T."/>
            <person name="Marton Z."/>
            <person name="Szabo A."/>
            <person name="Mentes A."/>
            <person name="Boka K."/>
            <person name="Marialigeti K."/>
            <person name="Mathe I."/>
            <person name="Koncz M."/>
            <person name="Schumann P."/>
            <person name="Toth E."/>
        </authorList>
    </citation>
    <scope>NUCLEOTIDE SEQUENCE [LARGE SCALE GENOMIC DNA]</scope>
    <source>
        <strain evidence="14 15">SA-279</strain>
    </source>
</reference>
<keyword evidence="15" id="KW-1185">Reference proteome</keyword>
<evidence type="ECO:0000313" key="15">
    <source>
        <dbReference type="Proteomes" id="UP000292781"/>
    </source>
</evidence>
<keyword evidence="14" id="KW-0560">Oxidoreductase</keyword>
<dbReference type="NCBIfam" id="NF006942">
    <property type="entry name" value="PRK09424.1"/>
    <property type="match status" value="1"/>
</dbReference>
<dbReference type="SUPFAM" id="SSF51735">
    <property type="entry name" value="NAD(P)-binding Rossmann-fold domains"/>
    <property type="match status" value="1"/>
</dbReference>
<dbReference type="PANTHER" id="PTHR10160">
    <property type="entry name" value="NAD(P) TRANSHYDROGENASE"/>
    <property type="match status" value="1"/>
</dbReference>
<protein>
    <recommendedName>
        <fullName evidence="9">NAD(P) transhydrogenase subunit alpha part 1</fullName>
        <ecNumber evidence="3">7.1.1.1</ecNumber>
    </recommendedName>
    <alternativeName>
        <fullName evidence="11">Nicotinamide nucleotide transhydrogenase subunit alpha 1</fullName>
    </alternativeName>
    <alternativeName>
        <fullName evidence="10">Pyridine nucleotide transhydrogenase subunit alpha 1</fullName>
    </alternativeName>
</protein>
<evidence type="ECO:0000256" key="7">
    <source>
        <dbReference type="ARBA" id="ARBA00023027"/>
    </source>
</evidence>
<dbReference type="GO" id="GO:0016491">
    <property type="term" value="F:oxidoreductase activity"/>
    <property type="evidence" value="ECO:0007669"/>
    <property type="project" value="UniProtKB-KW"/>
</dbReference>
<evidence type="ECO:0000256" key="2">
    <source>
        <dbReference type="ARBA" id="ARBA00005689"/>
    </source>
</evidence>
<evidence type="ECO:0000256" key="11">
    <source>
        <dbReference type="ARBA" id="ARBA00084087"/>
    </source>
</evidence>
<evidence type="ECO:0000256" key="3">
    <source>
        <dbReference type="ARBA" id="ARBA00012943"/>
    </source>
</evidence>
<evidence type="ECO:0000259" key="12">
    <source>
        <dbReference type="SMART" id="SM01002"/>
    </source>
</evidence>
<evidence type="ECO:0000256" key="6">
    <source>
        <dbReference type="ARBA" id="ARBA00022967"/>
    </source>
</evidence>
<gene>
    <name evidence="14" type="ORF">EYW49_16660</name>
</gene>
<dbReference type="GO" id="GO:0006740">
    <property type="term" value="P:NADPH regeneration"/>
    <property type="evidence" value="ECO:0007669"/>
    <property type="project" value="TreeGrafter"/>
</dbReference>
<feature type="domain" description="Alanine dehydrogenase/pyridine nucleotide transhydrogenase N-terminal" evidence="13">
    <location>
        <begin position="4"/>
        <end position="139"/>
    </location>
</feature>
<accession>A0A4V2KSZ9</accession>
<dbReference type="GO" id="GO:0050661">
    <property type="term" value="F:NADP binding"/>
    <property type="evidence" value="ECO:0007669"/>
    <property type="project" value="TreeGrafter"/>
</dbReference>
<dbReference type="InterPro" id="IPR007698">
    <property type="entry name" value="AlaDH/PNT_NAD(H)-bd"/>
</dbReference>
<dbReference type="SMART" id="SM01003">
    <property type="entry name" value="AlaDh_PNT_N"/>
    <property type="match status" value="1"/>
</dbReference>
<dbReference type="InterPro" id="IPR036291">
    <property type="entry name" value="NAD(P)-bd_dom_sf"/>
</dbReference>
<comment type="caution">
    <text evidence="14">The sequence shown here is derived from an EMBL/GenBank/DDBJ whole genome shotgun (WGS) entry which is preliminary data.</text>
</comment>
<dbReference type="SMART" id="SM01002">
    <property type="entry name" value="AlaDh_PNT_C"/>
    <property type="match status" value="1"/>
</dbReference>
<evidence type="ECO:0000256" key="8">
    <source>
        <dbReference type="ARBA" id="ARBA00048202"/>
    </source>
</evidence>
<comment type="function">
    <text evidence="1">The transhydrogenation between NADH and NADP is coupled to respiration and ATP hydrolysis and functions as a proton pump across the membrane.</text>
</comment>
<sequence length="376" mass="38821">MKIAVPVESLGQERRVAATPETVKKFKALGFEVAVETGAGVASSHVDADYVTAGATIAADAAATYAGADVVLKVRRPSAAECALIPKGALVIGILDPHGHADEIKAIADAGLTSFAMEFMPRITRAQVMDVLSSQANLAGYQAVIEGAAAFHRAFPMMMTAAGTVPAARVFVMGAGVAGLQAIATARRLGAVVTATDVRPASKEQVESLGAKFVAVEDDEFKQAETAAGYAKPMSPEYQAKQAALVAEHLKKQDIVITTALIPGRDAPKLISADMVASMKPGSVLVDLAVERGGNVVGSVADTIAEVAGVRIVGYTNLAGRIPASASSLYAKNLYAFLETLVDKATKTLAPKWDDQLVTATLVTKDGAVVHPALAS</sequence>
<dbReference type="RefSeq" id="WP_131310760.1">
    <property type="nucleotide sequence ID" value="NZ_SJFN01000028.1"/>
</dbReference>
<dbReference type="OrthoDB" id="9804592at2"/>
<dbReference type="FunFam" id="3.40.50.720:FF:000188">
    <property type="entry name" value="NAD(P) transhydrogenase alpha subunit 1"/>
    <property type="match status" value="1"/>
</dbReference>
<evidence type="ECO:0000259" key="13">
    <source>
        <dbReference type="SMART" id="SM01003"/>
    </source>
</evidence>
<dbReference type="SUPFAM" id="SSF52283">
    <property type="entry name" value="Formate/glycerate dehydrogenase catalytic domain-like"/>
    <property type="match status" value="1"/>
</dbReference>
<dbReference type="PROSITE" id="PS00837">
    <property type="entry name" value="ALADH_PNT_2"/>
    <property type="match status" value="1"/>
</dbReference>
<evidence type="ECO:0000313" key="14">
    <source>
        <dbReference type="EMBL" id="TBW35081.1"/>
    </source>
</evidence>
<dbReference type="EMBL" id="SJFN01000028">
    <property type="protein sequence ID" value="TBW35081.1"/>
    <property type="molecule type" value="Genomic_DNA"/>
</dbReference>
<dbReference type="EC" id="7.1.1.1" evidence="3"/>
<dbReference type="CDD" id="cd05304">
    <property type="entry name" value="Rubrum_tdh"/>
    <property type="match status" value="1"/>
</dbReference>
<dbReference type="Pfam" id="PF05222">
    <property type="entry name" value="AlaDh_PNT_N"/>
    <property type="match status" value="1"/>
</dbReference>
<feature type="domain" description="Alanine dehydrogenase/pyridine nucleotide transhydrogenase NAD(H)-binding" evidence="12">
    <location>
        <begin position="148"/>
        <end position="314"/>
    </location>
</feature>
<evidence type="ECO:0000256" key="10">
    <source>
        <dbReference type="ARBA" id="ARBA00076996"/>
    </source>
</evidence>
<dbReference type="Gene3D" id="3.40.50.720">
    <property type="entry name" value="NAD(P)-binding Rossmann-like Domain"/>
    <property type="match status" value="2"/>
</dbReference>
<dbReference type="AlphaFoldDB" id="A0A4V2KSZ9"/>
<dbReference type="GO" id="GO:0005886">
    <property type="term" value="C:plasma membrane"/>
    <property type="evidence" value="ECO:0007669"/>
    <property type="project" value="TreeGrafter"/>
</dbReference>
<evidence type="ECO:0000256" key="1">
    <source>
        <dbReference type="ARBA" id="ARBA00003943"/>
    </source>
</evidence>
<dbReference type="Pfam" id="PF01262">
    <property type="entry name" value="AlaDh_PNT_C"/>
    <property type="match status" value="1"/>
</dbReference>
<evidence type="ECO:0000256" key="4">
    <source>
        <dbReference type="ARBA" id="ARBA00022741"/>
    </source>
</evidence>
<keyword evidence="5" id="KW-0521">NADP</keyword>